<evidence type="ECO:0000259" key="3">
    <source>
        <dbReference type="PROSITE" id="PS50009"/>
    </source>
</evidence>
<dbReference type="Gene3D" id="1.20.870.10">
    <property type="entry name" value="Son of sevenless (SoS) protein Chain: S domain 1"/>
    <property type="match status" value="1"/>
</dbReference>
<dbReference type="InterPro" id="IPR023578">
    <property type="entry name" value="Ras_GEF_dom_sf"/>
</dbReference>
<evidence type="ECO:0000256" key="2">
    <source>
        <dbReference type="PROSITE-ProRule" id="PRU00168"/>
    </source>
</evidence>
<dbReference type="SMART" id="SM00229">
    <property type="entry name" value="RasGEFN"/>
    <property type="match status" value="1"/>
</dbReference>
<dbReference type="SMART" id="SM00147">
    <property type="entry name" value="RasGEF"/>
    <property type="match status" value="1"/>
</dbReference>
<feature type="domain" description="Ras-GEF" evidence="3">
    <location>
        <begin position="199"/>
        <end position="435"/>
    </location>
</feature>
<dbReference type="PROSITE" id="PS00720">
    <property type="entry name" value="RASGEF"/>
    <property type="match status" value="1"/>
</dbReference>
<dbReference type="CDD" id="cd06224">
    <property type="entry name" value="REM"/>
    <property type="match status" value="1"/>
</dbReference>
<dbReference type="PROSITE" id="PS50212">
    <property type="entry name" value="RASGEF_NTER"/>
    <property type="match status" value="1"/>
</dbReference>
<dbReference type="InterPro" id="IPR036964">
    <property type="entry name" value="RASGEF_cat_dom_sf"/>
</dbReference>
<feature type="domain" description="N-terminal Ras-GEF" evidence="4">
    <location>
        <begin position="36"/>
        <end position="170"/>
    </location>
</feature>
<dbReference type="Gene3D" id="1.10.840.10">
    <property type="entry name" value="Ras guanine-nucleotide exchange factors catalytic domain"/>
    <property type="match status" value="1"/>
</dbReference>
<dbReference type="InterPro" id="IPR000651">
    <property type="entry name" value="Ras-like_Gua-exchang_fac_N"/>
</dbReference>
<dbReference type="AlphaFoldDB" id="A0A1V6QL20"/>
<keyword evidence="6" id="KW-1185">Reference proteome</keyword>
<evidence type="ECO:0000259" key="4">
    <source>
        <dbReference type="PROSITE" id="PS50212"/>
    </source>
</evidence>
<name>A0A1V6QL20_9EURO</name>
<dbReference type="STRING" id="416450.A0A1V6QL20"/>
<dbReference type="InterPro" id="IPR008937">
    <property type="entry name" value="Ras-like_GEF"/>
</dbReference>
<evidence type="ECO:0000313" key="5">
    <source>
        <dbReference type="EMBL" id="OQD89903.1"/>
    </source>
</evidence>
<dbReference type="GO" id="GO:0005085">
    <property type="term" value="F:guanyl-nucleotide exchange factor activity"/>
    <property type="evidence" value="ECO:0007669"/>
    <property type="project" value="UniProtKB-KW"/>
</dbReference>
<dbReference type="PANTHER" id="PTHR23113">
    <property type="entry name" value="GUANINE NUCLEOTIDE EXCHANGE FACTOR"/>
    <property type="match status" value="1"/>
</dbReference>
<reference evidence="6" key="1">
    <citation type="journal article" date="2017" name="Nat. Microbiol.">
        <title>Global analysis of biosynthetic gene clusters reveals vast potential of secondary metabolite production in Penicillium species.</title>
        <authorList>
            <person name="Nielsen J.C."/>
            <person name="Grijseels S."/>
            <person name="Prigent S."/>
            <person name="Ji B."/>
            <person name="Dainat J."/>
            <person name="Nielsen K.F."/>
            <person name="Frisvad J.C."/>
            <person name="Workman M."/>
            <person name="Nielsen J."/>
        </authorList>
    </citation>
    <scope>NUCLEOTIDE SEQUENCE [LARGE SCALE GENOMIC DNA]</scope>
    <source>
        <strain evidence="6">IBT 31811</strain>
    </source>
</reference>
<evidence type="ECO:0000313" key="6">
    <source>
        <dbReference type="Proteomes" id="UP000191672"/>
    </source>
</evidence>
<organism evidence="5 6">
    <name type="scientific">Penicillium antarcticum</name>
    <dbReference type="NCBI Taxonomy" id="416450"/>
    <lineage>
        <taxon>Eukaryota</taxon>
        <taxon>Fungi</taxon>
        <taxon>Dikarya</taxon>
        <taxon>Ascomycota</taxon>
        <taxon>Pezizomycotina</taxon>
        <taxon>Eurotiomycetes</taxon>
        <taxon>Eurotiomycetidae</taxon>
        <taxon>Eurotiales</taxon>
        <taxon>Aspergillaceae</taxon>
        <taxon>Penicillium</taxon>
    </lineage>
</organism>
<protein>
    <recommendedName>
        <fullName evidence="7">Ras-GEF domain-containing protein</fullName>
    </recommendedName>
</protein>
<dbReference type="PANTHER" id="PTHR23113:SF368">
    <property type="entry name" value="CELL DIVISION CONTROL PROTEIN 25"/>
    <property type="match status" value="1"/>
</dbReference>
<dbReference type="SUPFAM" id="SSF48366">
    <property type="entry name" value="Ras GEF"/>
    <property type="match status" value="1"/>
</dbReference>
<dbReference type="CDD" id="cd00155">
    <property type="entry name" value="RasGEF"/>
    <property type="match status" value="1"/>
</dbReference>
<sequence length="465" mass="52805">MRQTGNKQLMDFGFSGSDEIEEIKELNELVWENNGGVEIVKAGTLTALVESLTRHDRLEASFNRIFLTTYEYFTSTPVLTDLLIRRFSCPPPVTFSPTQAAEWSTRRKPLVQVRVINILKQWLEHFWTGPEGPDDPNLLKLQSFANVAVAETSAAKHLLELVQRRLAGLELKRSHPSPPKPPKPILPRKLNKLEFIKIDPKEIARQLTIMEACMFSKLQTCEFLHKTWQKKDSPDAFHPAHNVKALIRYFNQLSNWVGALIIAESELKKRTQCIGHLVNVATECYNLQNYSAVISILSGLESAPIYRLARTWAMVTQRSCDALRPLQAMISSAQNYNAYRETIRMAVPPCIPFLGLFLKDLTFIEDGNPSVTSEGLINFHKCTMLASCVHEIQRFQQASYCLQIVPEIQDYLVTQLQSAPDVHDMYERSCVLEPLGRGEHRHRDSYTPTGGMTTSMVIACMILDD</sequence>
<accession>A0A1V6QL20</accession>
<dbReference type="EMBL" id="MDYN01000002">
    <property type="protein sequence ID" value="OQD89903.1"/>
    <property type="molecule type" value="Genomic_DNA"/>
</dbReference>
<dbReference type="Proteomes" id="UP000191672">
    <property type="component" value="Unassembled WGS sequence"/>
</dbReference>
<gene>
    <name evidence="5" type="ORF">PENANT_c002G07382</name>
</gene>
<dbReference type="GO" id="GO:0005886">
    <property type="term" value="C:plasma membrane"/>
    <property type="evidence" value="ECO:0007669"/>
    <property type="project" value="TreeGrafter"/>
</dbReference>
<dbReference type="Pfam" id="PF00617">
    <property type="entry name" value="RasGEF"/>
    <property type="match status" value="1"/>
</dbReference>
<proteinExistence type="predicted"/>
<dbReference type="Pfam" id="PF00618">
    <property type="entry name" value="RasGEF_N"/>
    <property type="match status" value="1"/>
</dbReference>
<evidence type="ECO:0008006" key="7">
    <source>
        <dbReference type="Google" id="ProtNLM"/>
    </source>
</evidence>
<dbReference type="PROSITE" id="PS50009">
    <property type="entry name" value="RASGEF_CAT"/>
    <property type="match status" value="1"/>
</dbReference>
<dbReference type="GO" id="GO:0007265">
    <property type="term" value="P:Ras protein signal transduction"/>
    <property type="evidence" value="ECO:0007669"/>
    <property type="project" value="TreeGrafter"/>
</dbReference>
<comment type="caution">
    <text evidence="5">The sequence shown here is derived from an EMBL/GenBank/DDBJ whole genome shotgun (WGS) entry which is preliminary data.</text>
</comment>
<evidence type="ECO:0000256" key="1">
    <source>
        <dbReference type="ARBA" id="ARBA00022658"/>
    </source>
</evidence>
<dbReference type="InterPro" id="IPR001895">
    <property type="entry name" value="RASGEF_cat_dom"/>
</dbReference>
<keyword evidence="1 2" id="KW-0344">Guanine-nucleotide releasing factor</keyword>
<dbReference type="InterPro" id="IPR019804">
    <property type="entry name" value="Ras_G-nucl-exch_fac_CS"/>
</dbReference>